<reference evidence="9" key="1">
    <citation type="journal article" date="2022" name="bioRxiv">
        <title>Genomics of Preaxostyla Flagellates Illuminates Evolutionary Transitions and the Path Towards Mitochondrial Loss.</title>
        <authorList>
            <person name="Novak L.V.F."/>
            <person name="Treitli S.C."/>
            <person name="Pyrih J."/>
            <person name="Halakuc P."/>
            <person name="Pipaliya S.V."/>
            <person name="Vacek V."/>
            <person name="Brzon O."/>
            <person name="Soukal P."/>
            <person name="Eme L."/>
            <person name="Dacks J.B."/>
            <person name="Karnkowska A."/>
            <person name="Elias M."/>
            <person name="Hampl V."/>
        </authorList>
    </citation>
    <scope>NUCLEOTIDE SEQUENCE</scope>
    <source>
        <strain evidence="9">RCP-MX</strain>
    </source>
</reference>
<dbReference type="PROSITE" id="PS50922">
    <property type="entry name" value="TLC"/>
    <property type="match status" value="1"/>
</dbReference>
<evidence type="ECO:0000256" key="5">
    <source>
        <dbReference type="PROSITE-ProRule" id="PRU00205"/>
    </source>
</evidence>
<dbReference type="SMART" id="SM00724">
    <property type="entry name" value="TLC"/>
    <property type="match status" value="1"/>
</dbReference>
<evidence type="ECO:0000259" key="8">
    <source>
        <dbReference type="PROSITE" id="PS50922"/>
    </source>
</evidence>
<feature type="transmembrane region" description="Helical" evidence="7">
    <location>
        <begin position="64"/>
        <end position="81"/>
    </location>
</feature>
<sequence length="328" mass="37831">MSVLARVASLNYHALAIIFCLMSYFIRYCVEILLRRLGRTFIHSSSREKLEEQSTIFAKEGFKLLYHIAVTVLIWGYLFMLPSDVSWVRHMDRVWAGYPNQPLDDPLKIIYCLIYGRYWQLCTAHIIEKARLGRKRICSSTFFETLIHHLIALFLIGYSLDRRTFRVGILIMALHEMSPALMGTAQCFHYLGHEPLSIAFFSLMMISWFFLRLFYFPFFVIKSCMVDCYRVQGSSALSGKSWVLFNVLLVLLLLLHLYWFVQYVNVFKVAVHRYRARSLGSPVLGEGPPPSKESAAAPSPPAVIRRHRGNRSPEGRATQALAISTPYE</sequence>
<evidence type="ECO:0000256" key="2">
    <source>
        <dbReference type="ARBA" id="ARBA00022692"/>
    </source>
</evidence>
<accession>A0ABQ8UUX4</accession>
<feature type="transmembrane region" description="Helical" evidence="7">
    <location>
        <begin position="167"/>
        <end position="192"/>
    </location>
</feature>
<evidence type="ECO:0000313" key="9">
    <source>
        <dbReference type="EMBL" id="KAJ4462668.1"/>
    </source>
</evidence>
<comment type="subcellular location">
    <subcellularLocation>
        <location evidence="1">Membrane</location>
        <topology evidence="1">Multi-pass membrane protein</topology>
    </subcellularLocation>
</comment>
<dbReference type="PANTHER" id="PTHR12560">
    <property type="entry name" value="LONGEVITY ASSURANCE FACTOR 1 LAG1"/>
    <property type="match status" value="1"/>
</dbReference>
<organism evidence="9 10">
    <name type="scientific">Paratrimastix pyriformis</name>
    <dbReference type="NCBI Taxonomy" id="342808"/>
    <lineage>
        <taxon>Eukaryota</taxon>
        <taxon>Metamonada</taxon>
        <taxon>Preaxostyla</taxon>
        <taxon>Paratrimastigidae</taxon>
        <taxon>Paratrimastix</taxon>
    </lineage>
</organism>
<proteinExistence type="predicted"/>
<evidence type="ECO:0000256" key="3">
    <source>
        <dbReference type="ARBA" id="ARBA00022989"/>
    </source>
</evidence>
<feature type="domain" description="TLC" evidence="8">
    <location>
        <begin position="1"/>
        <end position="272"/>
    </location>
</feature>
<evidence type="ECO:0000256" key="4">
    <source>
        <dbReference type="ARBA" id="ARBA00023136"/>
    </source>
</evidence>
<dbReference type="PANTHER" id="PTHR12560:SF0">
    <property type="entry name" value="LD18904P"/>
    <property type="match status" value="1"/>
</dbReference>
<evidence type="ECO:0000256" key="6">
    <source>
        <dbReference type="SAM" id="MobiDB-lite"/>
    </source>
</evidence>
<dbReference type="EMBL" id="JAPMOS010000002">
    <property type="protein sequence ID" value="KAJ4462668.1"/>
    <property type="molecule type" value="Genomic_DNA"/>
</dbReference>
<evidence type="ECO:0000256" key="7">
    <source>
        <dbReference type="SAM" id="Phobius"/>
    </source>
</evidence>
<name>A0ABQ8UUX4_9EUKA</name>
<gene>
    <name evidence="9" type="ORF">PAPYR_674</name>
</gene>
<keyword evidence="2 5" id="KW-0812">Transmembrane</keyword>
<comment type="caution">
    <text evidence="9">The sequence shown here is derived from an EMBL/GenBank/DDBJ whole genome shotgun (WGS) entry which is preliminary data.</text>
</comment>
<dbReference type="InterPro" id="IPR016439">
    <property type="entry name" value="Lag1/Lac1-like"/>
</dbReference>
<feature type="transmembrane region" description="Helical" evidence="7">
    <location>
        <begin position="141"/>
        <end position="160"/>
    </location>
</feature>
<protein>
    <submittedName>
        <fullName evidence="9">LAG1 longevity assurance 2</fullName>
    </submittedName>
</protein>
<keyword evidence="3 7" id="KW-1133">Transmembrane helix</keyword>
<evidence type="ECO:0000256" key="1">
    <source>
        <dbReference type="ARBA" id="ARBA00004141"/>
    </source>
</evidence>
<feature type="region of interest" description="Disordered" evidence="6">
    <location>
        <begin position="285"/>
        <end position="328"/>
    </location>
</feature>
<dbReference type="Pfam" id="PF03798">
    <property type="entry name" value="TRAM_LAG1_CLN8"/>
    <property type="match status" value="1"/>
</dbReference>
<keyword evidence="10" id="KW-1185">Reference proteome</keyword>
<dbReference type="InterPro" id="IPR006634">
    <property type="entry name" value="TLC-dom"/>
</dbReference>
<dbReference type="Proteomes" id="UP001141327">
    <property type="component" value="Unassembled WGS sequence"/>
</dbReference>
<feature type="transmembrane region" description="Helical" evidence="7">
    <location>
        <begin position="242"/>
        <end position="261"/>
    </location>
</feature>
<evidence type="ECO:0000313" key="10">
    <source>
        <dbReference type="Proteomes" id="UP001141327"/>
    </source>
</evidence>
<keyword evidence="4 5" id="KW-0472">Membrane</keyword>
<feature type="transmembrane region" description="Helical" evidence="7">
    <location>
        <begin position="198"/>
        <end position="221"/>
    </location>
</feature>
<feature type="transmembrane region" description="Helical" evidence="7">
    <location>
        <begin position="12"/>
        <end position="30"/>
    </location>
</feature>